<accession>A0A6N7W1K9</accession>
<dbReference type="NCBIfam" id="TIGR01669">
    <property type="entry name" value="phage_XkdX"/>
    <property type="match status" value="1"/>
</dbReference>
<dbReference type="EMBL" id="VULN01000009">
    <property type="protein sequence ID" value="MSS82383.1"/>
    <property type="molecule type" value="Genomic_DNA"/>
</dbReference>
<dbReference type="Proteomes" id="UP000441455">
    <property type="component" value="Unassembled WGS sequence"/>
</dbReference>
<dbReference type="RefSeq" id="WP_154488247.1">
    <property type="nucleotide sequence ID" value="NZ_VULN01000009.1"/>
</dbReference>
<comment type="caution">
    <text evidence="1">The sequence shown here is derived from an EMBL/GenBank/DDBJ whole genome shotgun (WGS) entry which is preliminary data.</text>
</comment>
<organism evidence="1 2">
    <name type="scientific">Acidaminococcus fermentans</name>
    <dbReference type="NCBI Taxonomy" id="905"/>
    <lineage>
        <taxon>Bacteria</taxon>
        <taxon>Bacillati</taxon>
        <taxon>Bacillota</taxon>
        <taxon>Negativicutes</taxon>
        <taxon>Acidaminococcales</taxon>
        <taxon>Acidaminococcaceae</taxon>
        <taxon>Acidaminococcus</taxon>
    </lineage>
</organism>
<evidence type="ECO:0000313" key="2">
    <source>
        <dbReference type="Proteomes" id="UP000441455"/>
    </source>
</evidence>
<dbReference type="Pfam" id="PF09693">
    <property type="entry name" value="Phage_XkdX"/>
    <property type="match status" value="1"/>
</dbReference>
<dbReference type="OrthoDB" id="1925295at2"/>
<evidence type="ECO:0000313" key="1">
    <source>
        <dbReference type="EMBL" id="MSS82383.1"/>
    </source>
</evidence>
<gene>
    <name evidence="1" type="ORF">FX155_07225</name>
</gene>
<reference evidence="1 2" key="1">
    <citation type="submission" date="2019-08" db="EMBL/GenBank/DDBJ databases">
        <title>In-depth cultivation of the pig gut microbiome towards novel bacterial diversity and tailored functional studies.</title>
        <authorList>
            <person name="Wylensek D."/>
            <person name="Hitch T.C.A."/>
            <person name="Clavel T."/>
        </authorList>
    </citation>
    <scope>NUCLEOTIDE SEQUENCE [LARGE SCALE GENOMIC DNA]</scope>
    <source>
        <strain evidence="1 2">WCA-389-WT-5B</strain>
    </source>
</reference>
<name>A0A6N7W1K9_ACIFE</name>
<sequence>MTNWFTKIKTWYEAGYWNKKMVGNAVKKQKITAEEYKSITEEDYQEVE</sequence>
<dbReference type="AlphaFoldDB" id="A0A6N7W1K9"/>
<proteinExistence type="predicted"/>
<dbReference type="InterPro" id="IPR010022">
    <property type="entry name" value="XkdX"/>
</dbReference>
<protein>
    <submittedName>
        <fullName evidence="1">XkdX family protein</fullName>
    </submittedName>
</protein>